<evidence type="ECO:0000313" key="1">
    <source>
        <dbReference type="EMBL" id="GFY46757.1"/>
    </source>
</evidence>
<proteinExistence type="predicted"/>
<gene>
    <name evidence="1" type="ORF">TNIN_389121</name>
</gene>
<accession>A0A8X7BXZ6</accession>
<protein>
    <submittedName>
        <fullName evidence="1">Uncharacterized protein</fullName>
    </submittedName>
</protein>
<dbReference type="Proteomes" id="UP000886998">
    <property type="component" value="Unassembled WGS sequence"/>
</dbReference>
<dbReference type="AlphaFoldDB" id="A0A8X7BXZ6"/>
<keyword evidence="2" id="KW-1185">Reference proteome</keyword>
<dbReference type="EMBL" id="BMAV01005583">
    <property type="protein sequence ID" value="GFY46757.1"/>
    <property type="molecule type" value="Genomic_DNA"/>
</dbReference>
<sequence>MASFRSPLLLLSDPMSGRICKGRGYPILTVVSVGKVEVERINCSWIVPLILISSTTGEGGDVAVSAAIAIKSST</sequence>
<evidence type="ECO:0000313" key="2">
    <source>
        <dbReference type="Proteomes" id="UP000886998"/>
    </source>
</evidence>
<organism evidence="1 2">
    <name type="scientific">Trichonephila inaurata madagascariensis</name>
    <dbReference type="NCBI Taxonomy" id="2747483"/>
    <lineage>
        <taxon>Eukaryota</taxon>
        <taxon>Metazoa</taxon>
        <taxon>Ecdysozoa</taxon>
        <taxon>Arthropoda</taxon>
        <taxon>Chelicerata</taxon>
        <taxon>Arachnida</taxon>
        <taxon>Araneae</taxon>
        <taxon>Araneomorphae</taxon>
        <taxon>Entelegynae</taxon>
        <taxon>Araneoidea</taxon>
        <taxon>Nephilidae</taxon>
        <taxon>Trichonephila</taxon>
        <taxon>Trichonephila inaurata</taxon>
    </lineage>
</organism>
<name>A0A8X7BXZ6_9ARAC</name>
<comment type="caution">
    <text evidence="1">The sequence shown here is derived from an EMBL/GenBank/DDBJ whole genome shotgun (WGS) entry which is preliminary data.</text>
</comment>
<reference evidence="1" key="1">
    <citation type="submission" date="2020-08" db="EMBL/GenBank/DDBJ databases">
        <title>Multicomponent nature underlies the extraordinary mechanical properties of spider dragline silk.</title>
        <authorList>
            <person name="Kono N."/>
            <person name="Nakamura H."/>
            <person name="Mori M."/>
            <person name="Yoshida Y."/>
            <person name="Ohtoshi R."/>
            <person name="Malay A.D."/>
            <person name="Moran D.A.P."/>
            <person name="Tomita M."/>
            <person name="Numata K."/>
            <person name="Arakawa K."/>
        </authorList>
    </citation>
    <scope>NUCLEOTIDE SEQUENCE</scope>
</reference>